<feature type="region of interest" description="Disordered" evidence="1">
    <location>
        <begin position="1"/>
        <end position="28"/>
    </location>
</feature>
<organism evidence="2 3">
    <name type="scientific">Boletus edulis BED1</name>
    <dbReference type="NCBI Taxonomy" id="1328754"/>
    <lineage>
        <taxon>Eukaryota</taxon>
        <taxon>Fungi</taxon>
        <taxon>Dikarya</taxon>
        <taxon>Basidiomycota</taxon>
        <taxon>Agaricomycotina</taxon>
        <taxon>Agaricomycetes</taxon>
        <taxon>Agaricomycetidae</taxon>
        <taxon>Boletales</taxon>
        <taxon>Boletineae</taxon>
        <taxon>Boletaceae</taxon>
        <taxon>Boletoideae</taxon>
        <taxon>Boletus</taxon>
    </lineage>
</organism>
<feature type="compositionally biased region" description="Polar residues" evidence="1">
    <location>
        <begin position="1"/>
        <end position="15"/>
    </location>
</feature>
<proteinExistence type="predicted"/>
<evidence type="ECO:0000256" key="1">
    <source>
        <dbReference type="SAM" id="MobiDB-lite"/>
    </source>
</evidence>
<feature type="compositionally biased region" description="Basic and acidic residues" evidence="1">
    <location>
        <begin position="155"/>
        <end position="166"/>
    </location>
</feature>
<dbReference type="Proteomes" id="UP001194468">
    <property type="component" value="Unassembled WGS sequence"/>
</dbReference>
<keyword evidence="3" id="KW-1185">Reference proteome</keyword>
<feature type="compositionally biased region" description="Low complexity" evidence="1">
    <location>
        <begin position="167"/>
        <end position="177"/>
    </location>
</feature>
<gene>
    <name evidence="2" type="ORF">L210DRAFT_3633839</name>
</gene>
<reference evidence="2" key="2">
    <citation type="journal article" date="2020" name="Nat. Commun.">
        <title>Large-scale genome sequencing of mycorrhizal fungi provides insights into the early evolution of symbiotic traits.</title>
        <authorList>
            <person name="Miyauchi S."/>
            <person name="Kiss E."/>
            <person name="Kuo A."/>
            <person name="Drula E."/>
            <person name="Kohler A."/>
            <person name="Sanchez-Garcia M."/>
            <person name="Morin E."/>
            <person name="Andreopoulos B."/>
            <person name="Barry K.W."/>
            <person name="Bonito G."/>
            <person name="Buee M."/>
            <person name="Carver A."/>
            <person name="Chen C."/>
            <person name="Cichocki N."/>
            <person name="Clum A."/>
            <person name="Culley D."/>
            <person name="Crous P.W."/>
            <person name="Fauchery L."/>
            <person name="Girlanda M."/>
            <person name="Hayes R.D."/>
            <person name="Keri Z."/>
            <person name="LaButti K."/>
            <person name="Lipzen A."/>
            <person name="Lombard V."/>
            <person name="Magnuson J."/>
            <person name="Maillard F."/>
            <person name="Murat C."/>
            <person name="Nolan M."/>
            <person name="Ohm R.A."/>
            <person name="Pangilinan J."/>
            <person name="Pereira M.F."/>
            <person name="Perotto S."/>
            <person name="Peter M."/>
            <person name="Pfister S."/>
            <person name="Riley R."/>
            <person name="Sitrit Y."/>
            <person name="Stielow J.B."/>
            <person name="Szollosi G."/>
            <person name="Zifcakova L."/>
            <person name="Stursova M."/>
            <person name="Spatafora J.W."/>
            <person name="Tedersoo L."/>
            <person name="Vaario L.M."/>
            <person name="Yamada A."/>
            <person name="Yan M."/>
            <person name="Wang P."/>
            <person name="Xu J."/>
            <person name="Bruns T."/>
            <person name="Baldrian P."/>
            <person name="Vilgalys R."/>
            <person name="Dunand C."/>
            <person name="Henrissat B."/>
            <person name="Grigoriev I.V."/>
            <person name="Hibbett D."/>
            <person name="Nagy L.G."/>
            <person name="Martin F.M."/>
        </authorList>
    </citation>
    <scope>NUCLEOTIDE SEQUENCE</scope>
    <source>
        <strain evidence="2">BED1</strain>
    </source>
</reference>
<sequence length="536" mass="59638">MTPSSKKWTWDPRTQSSSSSHCVDSAASMECEKAVQSSMEVEDCEMALSLVDRERNAVGEVVVCPSRGGVQRIDKLSRASEDVMQIQSSNAKHATTWQPTESLEDYDLTESRGEDAGHPVYSPLSTSGMMSELVEYSCHDYREGEMYEEEVSVVPHERENPKRSDAAHANTATSSASPAIEFNKRYETLSREYEALRGEHRAKLQLLGKREDQISSLKTDITDVQRRFEEQSVALASVRQKYGSCQAQLDNVQRFISTADAHSDQDVTQQLQKLNEEVYQTSMAMADYLTESFVRQSATTRRTAKARTSVGESVRGAIGRVMLNHLAVVEGIEDAALFLQIAFQGYLSHVLHHIVSSWTVDQRLNALIEETYQRLRKAESGTERQAISGHWRALTRTHILPTHVSDPKVLVEYTMTRLSDIIVATGLVLPRSDAVSKLWSEFSRKISSIVLHAGTFGNMVSEMISGDFEVFTIQPGATFDQESMVDMDQEQGALRGTELGLAQTVLCMTRVGLKKQVGAKTIVLTKAQVVLESLLG</sequence>
<evidence type="ECO:0000313" key="2">
    <source>
        <dbReference type="EMBL" id="KAF8431022.1"/>
    </source>
</evidence>
<protein>
    <submittedName>
        <fullName evidence="2">Uncharacterized protein</fullName>
    </submittedName>
</protein>
<feature type="region of interest" description="Disordered" evidence="1">
    <location>
        <begin position="153"/>
        <end position="177"/>
    </location>
</feature>
<dbReference type="AlphaFoldDB" id="A0AAD4BIE3"/>
<evidence type="ECO:0000313" key="3">
    <source>
        <dbReference type="Proteomes" id="UP001194468"/>
    </source>
</evidence>
<name>A0AAD4BIE3_BOLED</name>
<comment type="caution">
    <text evidence="2">The sequence shown here is derived from an EMBL/GenBank/DDBJ whole genome shotgun (WGS) entry which is preliminary data.</text>
</comment>
<reference evidence="2" key="1">
    <citation type="submission" date="2019-10" db="EMBL/GenBank/DDBJ databases">
        <authorList>
            <consortium name="DOE Joint Genome Institute"/>
            <person name="Kuo A."/>
            <person name="Miyauchi S."/>
            <person name="Kiss E."/>
            <person name="Drula E."/>
            <person name="Kohler A."/>
            <person name="Sanchez-Garcia M."/>
            <person name="Andreopoulos B."/>
            <person name="Barry K.W."/>
            <person name="Bonito G."/>
            <person name="Buee M."/>
            <person name="Carver A."/>
            <person name="Chen C."/>
            <person name="Cichocki N."/>
            <person name="Clum A."/>
            <person name="Culley D."/>
            <person name="Crous P.W."/>
            <person name="Fauchery L."/>
            <person name="Girlanda M."/>
            <person name="Hayes R."/>
            <person name="Keri Z."/>
            <person name="LaButti K."/>
            <person name="Lipzen A."/>
            <person name="Lombard V."/>
            <person name="Magnuson J."/>
            <person name="Maillard F."/>
            <person name="Morin E."/>
            <person name="Murat C."/>
            <person name="Nolan M."/>
            <person name="Ohm R."/>
            <person name="Pangilinan J."/>
            <person name="Pereira M."/>
            <person name="Perotto S."/>
            <person name="Peter M."/>
            <person name="Riley R."/>
            <person name="Sitrit Y."/>
            <person name="Stielow B."/>
            <person name="Szollosi G."/>
            <person name="Zifcakova L."/>
            <person name="Stursova M."/>
            <person name="Spatafora J.W."/>
            <person name="Tedersoo L."/>
            <person name="Vaario L.-M."/>
            <person name="Yamada A."/>
            <person name="Yan M."/>
            <person name="Wang P."/>
            <person name="Xu J."/>
            <person name="Bruns T."/>
            <person name="Baldrian P."/>
            <person name="Vilgalys R."/>
            <person name="Henrissat B."/>
            <person name="Grigoriev I.V."/>
            <person name="Hibbett D."/>
            <person name="Nagy L.G."/>
            <person name="Martin F.M."/>
        </authorList>
    </citation>
    <scope>NUCLEOTIDE SEQUENCE</scope>
    <source>
        <strain evidence="2">BED1</strain>
    </source>
</reference>
<accession>A0AAD4BIE3</accession>
<dbReference type="EMBL" id="WHUW01000054">
    <property type="protein sequence ID" value="KAF8431022.1"/>
    <property type="molecule type" value="Genomic_DNA"/>
</dbReference>